<dbReference type="AlphaFoldDB" id="A0A6M3LWJ7"/>
<organism evidence="2">
    <name type="scientific">viral metagenome</name>
    <dbReference type="NCBI Taxonomy" id="1070528"/>
    <lineage>
        <taxon>unclassified sequences</taxon>
        <taxon>metagenomes</taxon>
        <taxon>organismal metagenomes</taxon>
    </lineage>
</organism>
<dbReference type="EMBL" id="MT143457">
    <property type="protein sequence ID" value="QJA97045.1"/>
    <property type="molecule type" value="Genomic_DNA"/>
</dbReference>
<name>A0A6M3LWJ7_9ZZZZ</name>
<protein>
    <submittedName>
        <fullName evidence="2">Uncharacterized protein</fullName>
    </submittedName>
</protein>
<evidence type="ECO:0000256" key="1">
    <source>
        <dbReference type="SAM" id="MobiDB-lite"/>
    </source>
</evidence>
<accession>A0A6M3LWJ7</accession>
<sequence>MNHYTLEEIREIMSNLGIEKFWGEMVINWQDGKIPSFKITATHKKTEGDNPRQKRGSNALGRRM</sequence>
<proteinExistence type="predicted"/>
<evidence type="ECO:0000313" key="2">
    <source>
        <dbReference type="EMBL" id="QJA97045.1"/>
    </source>
</evidence>
<feature type="region of interest" description="Disordered" evidence="1">
    <location>
        <begin position="41"/>
        <end position="64"/>
    </location>
</feature>
<reference evidence="2" key="1">
    <citation type="submission" date="2020-03" db="EMBL/GenBank/DDBJ databases">
        <title>The deep terrestrial virosphere.</title>
        <authorList>
            <person name="Holmfeldt K."/>
            <person name="Nilsson E."/>
            <person name="Simone D."/>
            <person name="Lopez-Fernandez M."/>
            <person name="Wu X."/>
            <person name="de Brujin I."/>
            <person name="Lundin D."/>
            <person name="Andersson A."/>
            <person name="Bertilsson S."/>
            <person name="Dopson M."/>
        </authorList>
    </citation>
    <scope>NUCLEOTIDE SEQUENCE</scope>
    <source>
        <strain evidence="2">MM415B06800</strain>
    </source>
</reference>
<gene>
    <name evidence="2" type="ORF">MM415B06800_0007</name>
</gene>